<dbReference type="AlphaFoldDB" id="A0A4U5LWN7"/>
<evidence type="ECO:0000313" key="3">
    <source>
        <dbReference type="Proteomes" id="UP000298663"/>
    </source>
</evidence>
<dbReference type="Proteomes" id="UP000298663">
    <property type="component" value="Unassembled WGS sequence"/>
</dbReference>
<protein>
    <submittedName>
        <fullName evidence="2">Uncharacterized protein</fullName>
    </submittedName>
</protein>
<feature type="region of interest" description="Disordered" evidence="1">
    <location>
        <begin position="13"/>
        <end position="49"/>
    </location>
</feature>
<comment type="caution">
    <text evidence="2">The sequence shown here is derived from an EMBL/GenBank/DDBJ whole genome shotgun (WGS) entry which is preliminary data.</text>
</comment>
<name>A0A4U5LWN7_STECR</name>
<reference evidence="2 3" key="2">
    <citation type="journal article" date="2019" name="G3 (Bethesda)">
        <title>Hybrid Assembly of the Genome of the Entomopathogenic Nematode Steinernema carpocapsae Identifies the X-Chromosome.</title>
        <authorList>
            <person name="Serra L."/>
            <person name="Macchietto M."/>
            <person name="Macias-Munoz A."/>
            <person name="McGill C.J."/>
            <person name="Rodriguez I.M."/>
            <person name="Rodriguez B."/>
            <person name="Murad R."/>
            <person name="Mortazavi A."/>
        </authorList>
    </citation>
    <scope>NUCLEOTIDE SEQUENCE [LARGE SCALE GENOMIC DNA]</scope>
    <source>
        <strain evidence="2 3">ALL</strain>
    </source>
</reference>
<sequence length="124" mass="13326">MFPVVSLAAVRKRKLERPTRMSDSEGSNASEGENGAALNLSKESSALTDGNKNDLISAQLLAKLQAENMKKVEDAKAQMMLLMDKGALPNPPLPNFNPMGLGGFGDIVKLFQNQILMPAASINR</sequence>
<proteinExistence type="predicted"/>
<organism evidence="2 3">
    <name type="scientific">Steinernema carpocapsae</name>
    <name type="common">Entomopathogenic nematode</name>
    <dbReference type="NCBI Taxonomy" id="34508"/>
    <lineage>
        <taxon>Eukaryota</taxon>
        <taxon>Metazoa</taxon>
        <taxon>Ecdysozoa</taxon>
        <taxon>Nematoda</taxon>
        <taxon>Chromadorea</taxon>
        <taxon>Rhabditida</taxon>
        <taxon>Tylenchina</taxon>
        <taxon>Panagrolaimomorpha</taxon>
        <taxon>Strongyloidoidea</taxon>
        <taxon>Steinernematidae</taxon>
        <taxon>Steinernema</taxon>
    </lineage>
</organism>
<keyword evidence="3" id="KW-1185">Reference proteome</keyword>
<reference evidence="2 3" key="1">
    <citation type="journal article" date="2015" name="Genome Biol.">
        <title>Comparative genomics of Steinernema reveals deeply conserved gene regulatory networks.</title>
        <authorList>
            <person name="Dillman A.R."/>
            <person name="Macchietto M."/>
            <person name="Porter C.F."/>
            <person name="Rogers A."/>
            <person name="Williams B."/>
            <person name="Antoshechkin I."/>
            <person name="Lee M.M."/>
            <person name="Goodwin Z."/>
            <person name="Lu X."/>
            <person name="Lewis E.E."/>
            <person name="Goodrich-Blair H."/>
            <person name="Stock S.P."/>
            <person name="Adams B.J."/>
            <person name="Sternberg P.W."/>
            <person name="Mortazavi A."/>
        </authorList>
    </citation>
    <scope>NUCLEOTIDE SEQUENCE [LARGE SCALE GENOMIC DNA]</scope>
    <source>
        <strain evidence="2 3">ALL</strain>
    </source>
</reference>
<dbReference type="EMBL" id="AZBU02000011">
    <property type="protein sequence ID" value="TKR60600.1"/>
    <property type="molecule type" value="Genomic_DNA"/>
</dbReference>
<evidence type="ECO:0000256" key="1">
    <source>
        <dbReference type="SAM" id="MobiDB-lite"/>
    </source>
</evidence>
<gene>
    <name evidence="2" type="ORF">L596_027826</name>
</gene>
<evidence type="ECO:0000313" key="2">
    <source>
        <dbReference type="EMBL" id="TKR60600.1"/>
    </source>
</evidence>
<accession>A0A4U5LWN7</accession>